<organism evidence="2 3">
    <name type="scientific">Kwoniella dendrophila CBS 6074</name>
    <dbReference type="NCBI Taxonomy" id="1295534"/>
    <lineage>
        <taxon>Eukaryota</taxon>
        <taxon>Fungi</taxon>
        <taxon>Dikarya</taxon>
        <taxon>Basidiomycota</taxon>
        <taxon>Agaricomycotina</taxon>
        <taxon>Tremellomycetes</taxon>
        <taxon>Tremellales</taxon>
        <taxon>Cryptococcaceae</taxon>
        <taxon>Kwoniella</taxon>
    </lineage>
</organism>
<feature type="compositionally biased region" description="Polar residues" evidence="1">
    <location>
        <begin position="16"/>
        <end position="28"/>
    </location>
</feature>
<feature type="compositionally biased region" description="Polar residues" evidence="1">
    <location>
        <begin position="548"/>
        <end position="558"/>
    </location>
</feature>
<dbReference type="EMBL" id="CP144103">
    <property type="protein sequence ID" value="WWC89881.1"/>
    <property type="molecule type" value="Genomic_DNA"/>
</dbReference>
<feature type="compositionally biased region" description="Low complexity" evidence="1">
    <location>
        <begin position="519"/>
        <end position="547"/>
    </location>
</feature>
<feature type="region of interest" description="Disordered" evidence="1">
    <location>
        <begin position="1"/>
        <end position="28"/>
    </location>
</feature>
<feature type="compositionally biased region" description="Low complexity" evidence="1">
    <location>
        <begin position="559"/>
        <end position="577"/>
    </location>
</feature>
<evidence type="ECO:0000313" key="2">
    <source>
        <dbReference type="EMBL" id="WWC89881.1"/>
    </source>
</evidence>
<gene>
    <name evidence="2" type="ORF">L201_004809</name>
</gene>
<feature type="region of interest" description="Disordered" evidence="1">
    <location>
        <begin position="516"/>
        <end position="634"/>
    </location>
</feature>
<accession>A0AAX4JWW8</accession>
<feature type="compositionally biased region" description="Low complexity" evidence="1">
    <location>
        <begin position="60"/>
        <end position="85"/>
    </location>
</feature>
<name>A0AAX4JWW8_9TREE</name>
<evidence type="ECO:0000256" key="1">
    <source>
        <dbReference type="SAM" id="MobiDB-lite"/>
    </source>
</evidence>
<sequence>MNFQQPTGWYGHSPFPQYSSTGSSRPSLINRLTSARDSATNALGNAWNRMRGNSTPPPGSWNSSFSSSGNSTPTNSSTSSLPGTGMMVPWYNNNNQFNPNNSTTTNSISPNSNTDFPTTGTNNEGIQTRKYKKGDQEAFEVSVDASKIDLQSGQSTKIEVAGENGQTAFTTVITRNADGSTIYDVHRGQAPNDIGTNGTLNTSGAGVQGQPQNGWLNNGFNSSGQQTSADPPIDLNRVPTLMDLVDDQNPNNIMYGMTPVDWSKFSADTSGRELHEGKSFAEWLSSKAGQHNWKGIDSVRSTLLSTADWIQNRYHTFDPTKQSGVGDTILNEQQAKKLASEYIDAGGLSDNPWEQQFAQAKLHDFITNDFHKGQVYSVVNESRPDSTNTNSSISNTAYNGKTLSEWSRNLVGPTGPYGYSNDQSEAMKMFVNMSEHYGDDLCKAAGFSSEATRVFSSQVGSLMTEELLRTGRTAPDDLQKDWAMHNLLKAKNVYDNLSEPDKETYRSLVSGKLAPATLNSTTNQTTASASTGSNTGTNTTQSGSSSNPMWSSFNPSMNSAGTTTSSGIPAGSGSSASDFIRSGRPQRSAMKGGRVSFNPETNEREFTRDSTPQTGADGNGILRNVGKGPEGRPM</sequence>
<dbReference type="RefSeq" id="XP_066076644.1">
    <property type="nucleotide sequence ID" value="XM_066220547.1"/>
</dbReference>
<feature type="compositionally biased region" description="Polar residues" evidence="1">
    <location>
        <begin position="199"/>
        <end position="229"/>
    </location>
</feature>
<feature type="region of interest" description="Disordered" evidence="1">
    <location>
        <begin position="46"/>
        <end position="133"/>
    </location>
</feature>
<feature type="compositionally biased region" description="Low complexity" evidence="1">
    <location>
        <begin position="92"/>
        <end position="114"/>
    </location>
</feature>
<dbReference type="Proteomes" id="UP001355207">
    <property type="component" value="Chromosome 6"/>
</dbReference>
<dbReference type="AlphaFoldDB" id="A0AAX4JWW8"/>
<proteinExistence type="predicted"/>
<keyword evidence="3" id="KW-1185">Reference proteome</keyword>
<protein>
    <submittedName>
        <fullName evidence="2">Uncharacterized protein</fullName>
    </submittedName>
</protein>
<feature type="compositionally biased region" description="Polar residues" evidence="1">
    <location>
        <begin position="115"/>
        <end position="126"/>
    </location>
</feature>
<reference evidence="2 3" key="1">
    <citation type="submission" date="2024-01" db="EMBL/GenBank/DDBJ databases">
        <title>Comparative genomics of Cryptococcus and Kwoniella reveals pathogenesis evolution and contrasting modes of karyotype evolution via chromosome fusion or intercentromeric recombination.</title>
        <authorList>
            <person name="Coelho M.A."/>
            <person name="David-Palma M."/>
            <person name="Shea T."/>
            <person name="Bowers K."/>
            <person name="McGinley-Smith S."/>
            <person name="Mohammad A.W."/>
            <person name="Gnirke A."/>
            <person name="Yurkov A.M."/>
            <person name="Nowrousian M."/>
            <person name="Sun S."/>
            <person name="Cuomo C.A."/>
            <person name="Heitman J."/>
        </authorList>
    </citation>
    <scope>NUCLEOTIDE SEQUENCE [LARGE SCALE GENOMIC DNA]</scope>
    <source>
        <strain evidence="2 3">CBS 6074</strain>
    </source>
</reference>
<evidence type="ECO:0000313" key="3">
    <source>
        <dbReference type="Proteomes" id="UP001355207"/>
    </source>
</evidence>
<dbReference type="GeneID" id="91095479"/>
<feature type="region of interest" description="Disordered" evidence="1">
    <location>
        <begin position="199"/>
        <end position="231"/>
    </location>
</feature>